<reference evidence="2" key="2">
    <citation type="journal article" date="2021" name="Microbiome">
        <title>Successional dynamics and alternative stable states in a saline activated sludge microbial community over 9 years.</title>
        <authorList>
            <person name="Wang Y."/>
            <person name="Ye J."/>
            <person name="Ju F."/>
            <person name="Liu L."/>
            <person name="Boyd J.A."/>
            <person name="Deng Y."/>
            <person name="Parks D.H."/>
            <person name="Jiang X."/>
            <person name="Yin X."/>
            <person name="Woodcroft B.J."/>
            <person name="Tyson G.W."/>
            <person name="Hugenholtz P."/>
            <person name="Polz M.F."/>
            <person name="Zhang T."/>
        </authorList>
    </citation>
    <scope>NUCLEOTIDE SEQUENCE</scope>
    <source>
        <strain evidence="2">HKST-UBA14</strain>
    </source>
</reference>
<evidence type="ECO:0000313" key="3">
    <source>
        <dbReference type="Proteomes" id="UP000783287"/>
    </source>
</evidence>
<evidence type="ECO:0000313" key="2">
    <source>
        <dbReference type="EMBL" id="MCA9383001.1"/>
    </source>
</evidence>
<dbReference type="EMBL" id="JAGQLK010000019">
    <property type="protein sequence ID" value="MCA9383001.1"/>
    <property type="molecule type" value="Genomic_DNA"/>
</dbReference>
<dbReference type="AlphaFoldDB" id="A0A955L4T2"/>
<name>A0A955L4T2_9BACT</name>
<proteinExistence type="predicted"/>
<feature type="transmembrane region" description="Helical" evidence="1">
    <location>
        <begin position="138"/>
        <end position="162"/>
    </location>
</feature>
<gene>
    <name evidence="2" type="ORF">KC909_01420</name>
</gene>
<feature type="transmembrane region" description="Helical" evidence="1">
    <location>
        <begin position="6"/>
        <end position="24"/>
    </location>
</feature>
<dbReference type="Proteomes" id="UP000783287">
    <property type="component" value="Unassembled WGS sequence"/>
</dbReference>
<evidence type="ECO:0000256" key="1">
    <source>
        <dbReference type="SAM" id="Phobius"/>
    </source>
</evidence>
<organism evidence="2 3">
    <name type="scientific">Candidatus Dojkabacteria bacterium</name>
    <dbReference type="NCBI Taxonomy" id="2099670"/>
    <lineage>
        <taxon>Bacteria</taxon>
        <taxon>Candidatus Dojkabacteria</taxon>
    </lineage>
</organism>
<comment type="caution">
    <text evidence="2">The sequence shown here is derived from an EMBL/GenBank/DDBJ whole genome shotgun (WGS) entry which is preliminary data.</text>
</comment>
<keyword evidence="1" id="KW-1133">Transmembrane helix</keyword>
<sequence>MTIIEKILIISLLIGFILIAYLAFKENVIEYIRITFKKKLTTKYTITDQLNRLDLFLEIYELSKDTKLSITVHFKDKKVFAHSLMAKQKDGEFFYYLPIQSKSNTLKPGNYELKITADSNDPVNISMTGYRSYYNNKFIILSILTLIIFSIAFTLIYVAGIAPNL</sequence>
<reference evidence="2" key="1">
    <citation type="submission" date="2020-04" db="EMBL/GenBank/DDBJ databases">
        <authorList>
            <person name="Zhang T."/>
        </authorList>
    </citation>
    <scope>NUCLEOTIDE SEQUENCE</scope>
    <source>
        <strain evidence="2">HKST-UBA14</strain>
    </source>
</reference>
<keyword evidence="1" id="KW-0812">Transmembrane</keyword>
<keyword evidence="1" id="KW-0472">Membrane</keyword>
<accession>A0A955L4T2</accession>
<protein>
    <submittedName>
        <fullName evidence="2">Uncharacterized protein</fullName>
    </submittedName>
</protein>